<accession>A0A7Y9I2U3</accession>
<evidence type="ECO:0000313" key="2">
    <source>
        <dbReference type="EMBL" id="NYE68914.1"/>
    </source>
</evidence>
<dbReference type="Proteomes" id="UP000569914">
    <property type="component" value="Unassembled WGS sequence"/>
</dbReference>
<name>A0A7Y9I2U3_9ACTN</name>
<proteinExistence type="predicted"/>
<sequence>MIVFLIIGGVGVALLLLFLVVGDLLDGLFDFAGDLLSGAGLAGLLGAFGFVGALILGLSDSLGWAIGGGIVAGVLVGLGAGWLSLRLRRGGDHSTVRTPALVGRQAVVINPIPTDGYGEVRIVAAGQITKLNARSVEPIEAGASVYITAVLSATAVSVARLNHGRS</sequence>
<protein>
    <submittedName>
        <fullName evidence="2">Membrane protein implicated in regulation of membrane protease activity</fullName>
    </submittedName>
</protein>
<organism evidence="2 3">
    <name type="scientific">Microlunatus parietis</name>
    <dbReference type="NCBI Taxonomy" id="682979"/>
    <lineage>
        <taxon>Bacteria</taxon>
        <taxon>Bacillati</taxon>
        <taxon>Actinomycetota</taxon>
        <taxon>Actinomycetes</taxon>
        <taxon>Propionibacteriales</taxon>
        <taxon>Propionibacteriaceae</taxon>
        <taxon>Microlunatus</taxon>
    </lineage>
</organism>
<feature type="transmembrane region" description="Helical" evidence="1">
    <location>
        <begin position="6"/>
        <end position="25"/>
    </location>
</feature>
<evidence type="ECO:0000313" key="3">
    <source>
        <dbReference type="Proteomes" id="UP000569914"/>
    </source>
</evidence>
<dbReference type="InterPro" id="IPR012340">
    <property type="entry name" value="NA-bd_OB-fold"/>
</dbReference>
<keyword evidence="1" id="KW-1133">Transmembrane helix</keyword>
<dbReference type="AlphaFoldDB" id="A0A7Y9I2U3"/>
<dbReference type="GO" id="GO:0008233">
    <property type="term" value="F:peptidase activity"/>
    <property type="evidence" value="ECO:0007669"/>
    <property type="project" value="UniProtKB-KW"/>
</dbReference>
<comment type="caution">
    <text evidence="2">The sequence shown here is derived from an EMBL/GenBank/DDBJ whole genome shotgun (WGS) entry which is preliminary data.</text>
</comment>
<dbReference type="GO" id="GO:0006508">
    <property type="term" value="P:proteolysis"/>
    <property type="evidence" value="ECO:0007669"/>
    <property type="project" value="UniProtKB-KW"/>
</dbReference>
<gene>
    <name evidence="2" type="ORF">BKA15_000243</name>
</gene>
<keyword evidence="2" id="KW-0378">Hydrolase</keyword>
<dbReference type="Gene3D" id="2.40.50.140">
    <property type="entry name" value="Nucleic acid-binding proteins"/>
    <property type="match status" value="1"/>
</dbReference>
<feature type="transmembrane region" description="Helical" evidence="1">
    <location>
        <begin position="64"/>
        <end position="85"/>
    </location>
</feature>
<keyword evidence="1" id="KW-0812">Transmembrane</keyword>
<feature type="transmembrane region" description="Helical" evidence="1">
    <location>
        <begin position="37"/>
        <end position="58"/>
    </location>
</feature>
<evidence type="ECO:0000256" key="1">
    <source>
        <dbReference type="SAM" id="Phobius"/>
    </source>
</evidence>
<keyword evidence="2" id="KW-0645">Protease</keyword>
<keyword evidence="3" id="KW-1185">Reference proteome</keyword>
<keyword evidence="1" id="KW-0472">Membrane</keyword>
<dbReference type="EMBL" id="JACCBU010000001">
    <property type="protein sequence ID" value="NYE68914.1"/>
    <property type="molecule type" value="Genomic_DNA"/>
</dbReference>
<reference evidence="2 3" key="1">
    <citation type="submission" date="2020-07" db="EMBL/GenBank/DDBJ databases">
        <title>Sequencing the genomes of 1000 actinobacteria strains.</title>
        <authorList>
            <person name="Klenk H.-P."/>
        </authorList>
    </citation>
    <scope>NUCLEOTIDE SEQUENCE [LARGE SCALE GENOMIC DNA]</scope>
    <source>
        <strain evidence="2 3">DSM 22083</strain>
    </source>
</reference>
<dbReference type="RefSeq" id="WP_179747780.1">
    <property type="nucleotide sequence ID" value="NZ_JACCBU010000001.1"/>
</dbReference>